<dbReference type="InterPro" id="IPR000549">
    <property type="entry name" value="PSI_PsaG/PsaK"/>
</dbReference>
<keyword evidence="7" id="KW-0812">Transmembrane</keyword>
<evidence type="ECO:0000256" key="4">
    <source>
        <dbReference type="ARBA" id="ARBA00022528"/>
    </source>
</evidence>
<evidence type="ECO:0000256" key="1">
    <source>
        <dbReference type="ARBA" id="ARBA00004141"/>
    </source>
</evidence>
<proteinExistence type="inferred from homology"/>
<dbReference type="Pfam" id="PF01241">
    <property type="entry name" value="PSI_PSAK"/>
    <property type="match status" value="1"/>
</dbReference>
<evidence type="ECO:0000256" key="8">
    <source>
        <dbReference type="ARBA" id="ARBA00022836"/>
    </source>
</evidence>
<reference evidence="11 12" key="1">
    <citation type="journal article" date="2024" name="Nat. Commun.">
        <title>Phylogenomics reveals the evolutionary origins of lichenization in chlorophyte algae.</title>
        <authorList>
            <person name="Puginier C."/>
            <person name="Libourel C."/>
            <person name="Otte J."/>
            <person name="Skaloud P."/>
            <person name="Haon M."/>
            <person name="Grisel S."/>
            <person name="Petersen M."/>
            <person name="Berrin J.G."/>
            <person name="Delaux P.M."/>
            <person name="Dal Grande F."/>
            <person name="Keller J."/>
        </authorList>
    </citation>
    <scope>NUCLEOTIDE SEQUENCE [LARGE SCALE GENOMIC DNA]</scope>
    <source>
        <strain evidence="11 12">SAG 2036</strain>
    </source>
</reference>
<dbReference type="InterPro" id="IPR023618">
    <property type="entry name" value="PSI_PsaG/PsaK_dom"/>
</dbReference>
<comment type="caution">
    <text evidence="11">The sequence shown here is derived from an EMBL/GenBank/DDBJ whole genome shotgun (WGS) entry which is preliminary data.</text>
</comment>
<keyword evidence="8" id="KW-0603">Photosystem I</keyword>
<keyword evidence="6" id="KW-0934">Plastid</keyword>
<name>A0AAW1PS08_9CHLO</name>
<protein>
    <recommendedName>
        <fullName evidence="13">PSI-K</fullName>
    </recommendedName>
</protein>
<keyword evidence="4" id="KW-0150">Chloroplast</keyword>
<evidence type="ECO:0000256" key="3">
    <source>
        <dbReference type="ARBA" id="ARBA00006458"/>
    </source>
</evidence>
<dbReference type="PROSITE" id="PS01026">
    <property type="entry name" value="PHOTOSYSTEM_I_PSAGK"/>
    <property type="match status" value="1"/>
</dbReference>
<evidence type="ECO:0000256" key="2">
    <source>
        <dbReference type="ARBA" id="ARBA00004229"/>
    </source>
</evidence>
<dbReference type="PANTHER" id="PTHR34195:SF2">
    <property type="entry name" value="PHOTOSYSTEM I REACTION CENTER SUBUNIT PSAK, CHLOROPLASTIC"/>
    <property type="match status" value="1"/>
</dbReference>
<comment type="subcellular location">
    <subcellularLocation>
        <location evidence="1">Membrane</location>
        <topology evidence="1">Multi-pass membrane protein</topology>
    </subcellularLocation>
    <subcellularLocation>
        <location evidence="2">Plastid</location>
        <location evidence="2">Chloroplast</location>
    </subcellularLocation>
</comment>
<dbReference type="NCBIfam" id="TIGR03050">
    <property type="entry name" value="PS_I_psaK_plant"/>
    <property type="match status" value="1"/>
</dbReference>
<comment type="similarity">
    <text evidence="3">Belongs to the PsaG/PsaK family.</text>
</comment>
<gene>
    <name evidence="11" type="ORF">WJX73_007116</name>
</gene>
<evidence type="ECO:0008006" key="13">
    <source>
        <dbReference type="Google" id="ProtNLM"/>
    </source>
</evidence>
<organism evidence="11 12">
    <name type="scientific">Symbiochloris irregularis</name>
    <dbReference type="NCBI Taxonomy" id="706552"/>
    <lineage>
        <taxon>Eukaryota</taxon>
        <taxon>Viridiplantae</taxon>
        <taxon>Chlorophyta</taxon>
        <taxon>core chlorophytes</taxon>
        <taxon>Trebouxiophyceae</taxon>
        <taxon>Trebouxiales</taxon>
        <taxon>Trebouxiaceae</taxon>
        <taxon>Symbiochloris</taxon>
    </lineage>
</organism>
<keyword evidence="9" id="KW-0472">Membrane</keyword>
<keyword evidence="10" id="KW-0175">Coiled coil</keyword>
<evidence type="ECO:0000256" key="9">
    <source>
        <dbReference type="ARBA" id="ARBA00023136"/>
    </source>
</evidence>
<keyword evidence="5" id="KW-0602">Photosynthesis</keyword>
<dbReference type="InterPro" id="IPR016370">
    <property type="entry name" value="PSI_PsaG/PsaK_pln"/>
</dbReference>
<dbReference type="GO" id="GO:0015979">
    <property type="term" value="P:photosynthesis"/>
    <property type="evidence" value="ECO:0007669"/>
    <property type="project" value="UniProtKB-KW"/>
</dbReference>
<dbReference type="Proteomes" id="UP001465755">
    <property type="component" value="Unassembled WGS sequence"/>
</dbReference>
<dbReference type="AlphaFoldDB" id="A0AAW1PS08"/>
<evidence type="ECO:0000256" key="10">
    <source>
        <dbReference type="SAM" id="Coils"/>
    </source>
</evidence>
<evidence type="ECO:0000313" key="11">
    <source>
        <dbReference type="EMBL" id="KAK9810904.1"/>
    </source>
</evidence>
<sequence length="482" mass="53644">MRLLDSSALRHAQWEEAAFLLPYDQNLQVQEVLSLALDRLQDNRELRISVACGSHAQAVLSAAGACDVPVRRLEYSLAEKWQYRHSPNVRQKAEIQVQHAGHIHSLRECLKKLEAREASSFSLVSPQNAASKALTIEWLQNALRSLQLSQELLPYIQQSRRSSVSEDLTALQQAASVRQRQERELIAQNKQLAKLIDAEAAAHDLKMRECQTQRRALSRALKRAQDEEQRLSALHRAEVVAARDAHTCQHNLDMAAAWRECADVARHIELEEKGHQLAMEHMIAEQQASLKDAMLWKAQLANDGKELDRQLQDCANCTESDSATLKELERDLARELRWKGLHEAQELAATARQALTLPTGLRQARPVLHSRPSICAQPHIQHTRRSRSSVVVRADGFIGSPTNLIMTASTTLFLLAGRFGLAPTANRQTNAGLKLQETGRSGQFTSDPAGFTLVDVIALGTMGHVIGTGIILGLKLDGIIPW</sequence>
<dbReference type="PANTHER" id="PTHR34195">
    <property type="entry name" value="PHOTOSYSTEM I REACTION CENTER SUBUNIT V, CHLOROPLASTIC-RELATED"/>
    <property type="match status" value="1"/>
</dbReference>
<dbReference type="EMBL" id="JALJOQ010000013">
    <property type="protein sequence ID" value="KAK9810904.1"/>
    <property type="molecule type" value="Genomic_DNA"/>
</dbReference>
<evidence type="ECO:0000256" key="6">
    <source>
        <dbReference type="ARBA" id="ARBA00022640"/>
    </source>
</evidence>
<dbReference type="GO" id="GO:0009507">
    <property type="term" value="C:chloroplast"/>
    <property type="evidence" value="ECO:0007669"/>
    <property type="project" value="UniProtKB-SubCell"/>
</dbReference>
<evidence type="ECO:0000256" key="7">
    <source>
        <dbReference type="ARBA" id="ARBA00022692"/>
    </source>
</evidence>
<dbReference type="Gene3D" id="1.10.286.40">
    <property type="entry name" value="Chlorophyll a-b binding protein like"/>
    <property type="match status" value="1"/>
</dbReference>
<keyword evidence="12" id="KW-1185">Reference proteome</keyword>
<evidence type="ECO:0000256" key="5">
    <source>
        <dbReference type="ARBA" id="ARBA00022531"/>
    </source>
</evidence>
<accession>A0AAW1PS08</accession>
<evidence type="ECO:0000313" key="12">
    <source>
        <dbReference type="Proteomes" id="UP001465755"/>
    </source>
</evidence>
<dbReference type="InterPro" id="IPR017493">
    <property type="entry name" value="PSI_PsaK_pln"/>
</dbReference>
<dbReference type="GO" id="GO:0009522">
    <property type="term" value="C:photosystem I"/>
    <property type="evidence" value="ECO:0007669"/>
    <property type="project" value="UniProtKB-KW"/>
</dbReference>
<feature type="coiled-coil region" evidence="10">
    <location>
        <begin position="171"/>
        <end position="237"/>
    </location>
</feature>